<reference evidence="2" key="1">
    <citation type="journal article" date="2020" name="Stud. Mycol.">
        <title>101 Dothideomycetes genomes: a test case for predicting lifestyles and emergence of pathogens.</title>
        <authorList>
            <person name="Haridas S."/>
            <person name="Albert R."/>
            <person name="Binder M."/>
            <person name="Bloem J."/>
            <person name="Labutti K."/>
            <person name="Salamov A."/>
            <person name="Andreopoulos B."/>
            <person name="Baker S."/>
            <person name="Barry K."/>
            <person name="Bills G."/>
            <person name="Bluhm B."/>
            <person name="Cannon C."/>
            <person name="Castanera R."/>
            <person name="Culley D."/>
            <person name="Daum C."/>
            <person name="Ezra D."/>
            <person name="Gonzalez J."/>
            <person name="Henrissat B."/>
            <person name="Kuo A."/>
            <person name="Liang C."/>
            <person name="Lipzen A."/>
            <person name="Lutzoni F."/>
            <person name="Magnuson J."/>
            <person name="Mondo S."/>
            <person name="Nolan M."/>
            <person name="Ohm R."/>
            <person name="Pangilinan J."/>
            <person name="Park H.-J."/>
            <person name="Ramirez L."/>
            <person name="Alfaro M."/>
            <person name="Sun H."/>
            <person name="Tritt A."/>
            <person name="Yoshinaga Y."/>
            <person name="Zwiers L.-H."/>
            <person name="Turgeon B."/>
            <person name="Goodwin S."/>
            <person name="Spatafora J."/>
            <person name="Crous P."/>
            <person name="Grigoriev I."/>
        </authorList>
    </citation>
    <scope>NUCLEOTIDE SEQUENCE</scope>
    <source>
        <strain evidence="2">CBS 133067</strain>
    </source>
</reference>
<keyword evidence="3" id="KW-1185">Reference proteome</keyword>
<evidence type="ECO:0000313" key="3">
    <source>
        <dbReference type="Proteomes" id="UP000799772"/>
    </source>
</evidence>
<evidence type="ECO:0000256" key="1">
    <source>
        <dbReference type="SAM" id="MobiDB-lite"/>
    </source>
</evidence>
<dbReference type="EMBL" id="ML978145">
    <property type="protein sequence ID" value="KAF2092523.1"/>
    <property type="molecule type" value="Genomic_DNA"/>
</dbReference>
<protein>
    <submittedName>
        <fullName evidence="2">Uncharacterized protein</fullName>
    </submittedName>
</protein>
<name>A0A9P4I2Y2_9PEZI</name>
<proteinExistence type="predicted"/>
<evidence type="ECO:0000313" key="2">
    <source>
        <dbReference type="EMBL" id="KAF2092523.1"/>
    </source>
</evidence>
<feature type="region of interest" description="Disordered" evidence="1">
    <location>
        <begin position="137"/>
        <end position="176"/>
    </location>
</feature>
<sequence>MITKEYNSEAIVHANSVGSLRAYNVAENAKQSTPWIGKGVRVATAGSSSKSTQQPRLSRRRIGVRRICEQTEMPCHIFDLSHLERSQIQAKQGVRKMSKGTWKGEASDPSPTSIGEMPLQTKEQGVLVCTARSPAETSLGIPAGEDEALLDPSRGREFRPVRKNRSIGNCTRKYQN</sequence>
<dbReference type="AlphaFoldDB" id="A0A9P4I2Y2"/>
<gene>
    <name evidence="2" type="ORF">NA57DRAFT_62392</name>
</gene>
<feature type="compositionally biased region" description="Polar residues" evidence="1">
    <location>
        <begin position="166"/>
        <end position="176"/>
    </location>
</feature>
<comment type="caution">
    <text evidence="2">The sequence shown here is derived from an EMBL/GenBank/DDBJ whole genome shotgun (WGS) entry which is preliminary data.</text>
</comment>
<dbReference type="Proteomes" id="UP000799772">
    <property type="component" value="Unassembled WGS sequence"/>
</dbReference>
<accession>A0A9P4I2Y2</accession>
<feature type="region of interest" description="Disordered" evidence="1">
    <location>
        <begin position="94"/>
        <end position="118"/>
    </location>
</feature>
<organism evidence="2 3">
    <name type="scientific">Rhizodiscina lignyota</name>
    <dbReference type="NCBI Taxonomy" id="1504668"/>
    <lineage>
        <taxon>Eukaryota</taxon>
        <taxon>Fungi</taxon>
        <taxon>Dikarya</taxon>
        <taxon>Ascomycota</taxon>
        <taxon>Pezizomycotina</taxon>
        <taxon>Dothideomycetes</taxon>
        <taxon>Pleosporomycetidae</taxon>
        <taxon>Aulographales</taxon>
        <taxon>Rhizodiscinaceae</taxon>
        <taxon>Rhizodiscina</taxon>
    </lineage>
</organism>